<keyword evidence="4" id="KW-0472">Membrane</keyword>
<evidence type="ECO:0000256" key="2">
    <source>
        <dbReference type="ARBA" id="ARBA00022676"/>
    </source>
</evidence>
<dbReference type="EMBL" id="MFLF01000012">
    <property type="protein sequence ID" value="OGG59946.1"/>
    <property type="molecule type" value="Genomic_DNA"/>
</dbReference>
<dbReference type="InterPro" id="IPR029044">
    <property type="entry name" value="Nucleotide-diphossugar_trans"/>
</dbReference>
<evidence type="ECO:0000313" key="6">
    <source>
        <dbReference type="Proteomes" id="UP000178794"/>
    </source>
</evidence>
<sequence>MKTTCVIVPAKDEAVVIEDTLTALLATGIGAENIYLVDDGSKDSTGDIGRKLGVNVLRNEVNIGKAHSIARVVDVFELDTKYEFIGLMDADTCVRPDYFEAMHDGFTSHDVVVVCGRPIAPNYNYMTSYREFVHAVAHFIYKKGQDNMGVISVAPGCATIYRSTVWRSLEWSKDTLVEDVDVTLQIHKKRLGKIRYCPKALVYTQSPRTPRDYLKQLVRWNTGNWQAYRKHKLYAFRQAIDFECTLLYGESFIFYLTMFLAPVYGLYAQDYKLMLLPFAHMILTTVFAVIIAVVDKRPDILYHSWRFIAFRYIDAYAFLKGFWVAIVIRKAGGKWFTPARYSGK</sequence>
<dbReference type="CDD" id="cd06423">
    <property type="entry name" value="CESA_like"/>
    <property type="match status" value="1"/>
</dbReference>
<evidence type="ECO:0000256" key="4">
    <source>
        <dbReference type="SAM" id="Phobius"/>
    </source>
</evidence>
<evidence type="ECO:0000256" key="1">
    <source>
        <dbReference type="ARBA" id="ARBA00006739"/>
    </source>
</evidence>
<dbReference type="GO" id="GO:0016757">
    <property type="term" value="F:glycosyltransferase activity"/>
    <property type="evidence" value="ECO:0007669"/>
    <property type="project" value="UniProtKB-KW"/>
</dbReference>
<keyword evidence="3" id="KW-0808">Transferase</keyword>
<evidence type="ECO:0000313" key="5">
    <source>
        <dbReference type="EMBL" id="OGG59946.1"/>
    </source>
</evidence>
<proteinExistence type="inferred from homology"/>
<dbReference type="SUPFAM" id="SSF53448">
    <property type="entry name" value="Nucleotide-diphospho-sugar transferases"/>
    <property type="match status" value="1"/>
</dbReference>
<gene>
    <name evidence="5" type="ORF">A3C89_03330</name>
</gene>
<comment type="similarity">
    <text evidence="1">Belongs to the glycosyltransferase 2 family.</text>
</comment>
<comment type="caution">
    <text evidence="5">The sequence shown here is derived from an EMBL/GenBank/DDBJ whole genome shotgun (WGS) entry which is preliminary data.</text>
</comment>
<dbReference type="STRING" id="1798492.A3C89_03330"/>
<dbReference type="PANTHER" id="PTHR43630:SF1">
    <property type="entry name" value="POLY-BETA-1,6-N-ACETYL-D-GLUCOSAMINE SYNTHASE"/>
    <property type="match status" value="1"/>
</dbReference>
<reference evidence="5 6" key="1">
    <citation type="journal article" date="2016" name="Nat. Commun.">
        <title>Thousands of microbial genomes shed light on interconnected biogeochemical processes in an aquifer system.</title>
        <authorList>
            <person name="Anantharaman K."/>
            <person name="Brown C.T."/>
            <person name="Hug L.A."/>
            <person name="Sharon I."/>
            <person name="Castelle C.J."/>
            <person name="Probst A.J."/>
            <person name="Thomas B.C."/>
            <person name="Singh A."/>
            <person name="Wilkins M.J."/>
            <person name="Karaoz U."/>
            <person name="Brodie E.L."/>
            <person name="Williams K.H."/>
            <person name="Hubbard S.S."/>
            <person name="Banfield J.F."/>
        </authorList>
    </citation>
    <scope>NUCLEOTIDE SEQUENCE [LARGE SCALE GENOMIC DNA]</scope>
</reference>
<dbReference type="PANTHER" id="PTHR43630">
    <property type="entry name" value="POLY-BETA-1,6-N-ACETYL-D-GLUCOSAMINE SYNTHASE"/>
    <property type="match status" value="1"/>
</dbReference>
<organism evidence="5 6">
    <name type="scientific">Candidatus Kaiserbacteria bacterium RIFCSPHIGHO2_02_FULL_50_50</name>
    <dbReference type="NCBI Taxonomy" id="1798492"/>
    <lineage>
        <taxon>Bacteria</taxon>
        <taxon>Candidatus Kaiseribacteriota</taxon>
    </lineage>
</organism>
<protein>
    <recommendedName>
        <fullName evidence="7">Glycosyltransferase 2-like domain-containing protein</fullName>
    </recommendedName>
</protein>
<keyword evidence="4" id="KW-1133">Transmembrane helix</keyword>
<dbReference type="AlphaFoldDB" id="A0A1F6DF02"/>
<feature type="transmembrane region" description="Helical" evidence="4">
    <location>
        <begin position="274"/>
        <end position="294"/>
    </location>
</feature>
<keyword evidence="4" id="KW-0812">Transmembrane</keyword>
<dbReference type="Pfam" id="PF13641">
    <property type="entry name" value="Glyco_tranf_2_3"/>
    <property type="match status" value="1"/>
</dbReference>
<accession>A0A1F6DF02</accession>
<evidence type="ECO:0008006" key="7">
    <source>
        <dbReference type="Google" id="ProtNLM"/>
    </source>
</evidence>
<evidence type="ECO:0000256" key="3">
    <source>
        <dbReference type="ARBA" id="ARBA00022679"/>
    </source>
</evidence>
<feature type="transmembrane region" description="Helical" evidence="4">
    <location>
        <begin position="309"/>
        <end position="328"/>
    </location>
</feature>
<name>A0A1F6DF02_9BACT</name>
<keyword evidence="2" id="KW-0328">Glycosyltransferase</keyword>
<dbReference type="Proteomes" id="UP000178794">
    <property type="component" value="Unassembled WGS sequence"/>
</dbReference>
<dbReference type="Gene3D" id="3.90.550.10">
    <property type="entry name" value="Spore Coat Polysaccharide Biosynthesis Protein SpsA, Chain A"/>
    <property type="match status" value="1"/>
</dbReference>
<feature type="transmembrane region" description="Helical" evidence="4">
    <location>
        <begin position="246"/>
        <end position="267"/>
    </location>
</feature>